<dbReference type="STRING" id="56780.SYN_01781"/>
<proteinExistence type="predicted"/>
<reference evidence="2 3" key="1">
    <citation type="journal article" date="2007" name="Proc. Natl. Acad. Sci. U.S.A.">
        <title>The genome of Syntrophus aciditrophicus: life at the thermodynamic limit of microbial growth.</title>
        <authorList>
            <person name="McInerney M.J."/>
            <person name="Rohlin L."/>
            <person name="Mouttaki H."/>
            <person name="Kim U."/>
            <person name="Krupp R.S."/>
            <person name="Rios-Hernandez L."/>
            <person name="Sieber J."/>
            <person name="Struchtemeyer C.G."/>
            <person name="Bhattacharyya A."/>
            <person name="Campbell J.W."/>
            <person name="Gunsalus R.P."/>
        </authorList>
    </citation>
    <scope>NUCLEOTIDE SEQUENCE [LARGE SCALE GENOMIC DNA]</scope>
    <source>
        <strain evidence="2 3">SB</strain>
    </source>
</reference>
<organism evidence="2 3">
    <name type="scientific">Syntrophus aciditrophicus (strain SB)</name>
    <dbReference type="NCBI Taxonomy" id="56780"/>
    <lineage>
        <taxon>Bacteria</taxon>
        <taxon>Pseudomonadati</taxon>
        <taxon>Thermodesulfobacteriota</taxon>
        <taxon>Syntrophia</taxon>
        <taxon>Syntrophales</taxon>
        <taxon>Syntrophaceae</taxon>
        <taxon>Syntrophus</taxon>
    </lineage>
</organism>
<keyword evidence="3" id="KW-1185">Reference proteome</keyword>
<dbReference type="Proteomes" id="UP000001933">
    <property type="component" value="Chromosome"/>
</dbReference>
<dbReference type="AlphaFoldDB" id="Q2LWU3"/>
<protein>
    <submittedName>
        <fullName evidence="2">Hypothetical cytosolic protein</fullName>
    </submittedName>
</protein>
<sequence length="52" mass="5582">MTRYPDTGKPRYAASSSIRPSGEGRNHAEEAAGLAHHQPQAISRVGALPVRE</sequence>
<accession>Q2LWU3</accession>
<dbReference type="KEGG" id="sat:SYN_01781"/>
<evidence type="ECO:0000313" key="2">
    <source>
        <dbReference type="EMBL" id="ABC78549.1"/>
    </source>
</evidence>
<feature type="region of interest" description="Disordered" evidence="1">
    <location>
        <begin position="1"/>
        <end position="52"/>
    </location>
</feature>
<dbReference type="EMBL" id="CP000252">
    <property type="protein sequence ID" value="ABC78549.1"/>
    <property type="molecule type" value="Genomic_DNA"/>
</dbReference>
<name>Q2LWU3_SYNAS</name>
<evidence type="ECO:0000256" key="1">
    <source>
        <dbReference type="SAM" id="MobiDB-lite"/>
    </source>
</evidence>
<gene>
    <name evidence="2" type="ORF">SYN_01781</name>
</gene>
<dbReference type="InParanoid" id="Q2LWU3"/>
<evidence type="ECO:0000313" key="3">
    <source>
        <dbReference type="Proteomes" id="UP000001933"/>
    </source>
</evidence>
<dbReference type="HOGENOM" id="CLU_3085534_0_0_7"/>